<accession>A0ABS8USH9</accession>
<sequence>MERGFSSVRENIGSKRLNRVGNLGEPIVGSSNIWFDNWTRLGALNFVVEDDFWIDESIDELSSLMIGDQWIHNKLQQLLPEIILEHISWGGDLIYASAVRIPDTTRLYADTEAFARGIDYYVENHLLLLVLENDSLSLKKIVEENGNAHGASLC</sequence>
<proteinExistence type="predicted"/>
<dbReference type="EMBL" id="JACEIK010002545">
    <property type="protein sequence ID" value="MCD9637728.1"/>
    <property type="molecule type" value="Genomic_DNA"/>
</dbReference>
<name>A0ABS8USH9_DATST</name>
<comment type="caution">
    <text evidence="1">The sequence shown here is derived from an EMBL/GenBank/DDBJ whole genome shotgun (WGS) entry which is preliminary data.</text>
</comment>
<dbReference type="Proteomes" id="UP000823775">
    <property type="component" value="Unassembled WGS sequence"/>
</dbReference>
<keyword evidence="2" id="KW-1185">Reference proteome</keyword>
<protein>
    <submittedName>
        <fullName evidence="1">Uncharacterized protein</fullName>
    </submittedName>
</protein>
<evidence type="ECO:0000313" key="1">
    <source>
        <dbReference type="EMBL" id="MCD9637728.1"/>
    </source>
</evidence>
<organism evidence="1 2">
    <name type="scientific">Datura stramonium</name>
    <name type="common">Jimsonweed</name>
    <name type="synonym">Common thornapple</name>
    <dbReference type="NCBI Taxonomy" id="4076"/>
    <lineage>
        <taxon>Eukaryota</taxon>
        <taxon>Viridiplantae</taxon>
        <taxon>Streptophyta</taxon>
        <taxon>Embryophyta</taxon>
        <taxon>Tracheophyta</taxon>
        <taxon>Spermatophyta</taxon>
        <taxon>Magnoliopsida</taxon>
        <taxon>eudicotyledons</taxon>
        <taxon>Gunneridae</taxon>
        <taxon>Pentapetalae</taxon>
        <taxon>asterids</taxon>
        <taxon>lamiids</taxon>
        <taxon>Solanales</taxon>
        <taxon>Solanaceae</taxon>
        <taxon>Solanoideae</taxon>
        <taxon>Datureae</taxon>
        <taxon>Datura</taxon>
    </lineage>
</organism>
<evidence type="ECO:0000313" key="2">
    <source>
        <dbReference type="Proteomes" id="UP000823775"/>
    </source>
</evidence>
<gene>
    <name evidence="1" type="ORF">HAX54_021166</name>
</gene>
<reference evidence="1 2" key="1">
    <citation type="journal article" date="2021" name="BMC Genomics">
        <title>Datura genome reveals duplications of psychoactive alkaloid biosynthetic genes and high mutation rate following tissue culture.</title>
        <authorList>
            <person name="Rajewski A."/>
            <person name="Carter-House D."/>
            <person name="Stajich J."/>
            <person name="Litt A."/>
        </authorList>
    </citation>
    <scope>NUCLEOTIDE SEQUENCE [LARGE SCALE GENOMIC DNA]</scope>
    <source>
        <strain evidence="1">AR-01</strain>
    </source>
</reference>